<feature type="domain" description="DALR anticodon binding" evidence="13">
    <location>
        <begin position="475"/>
        <end position="592"/>
    </location>
</feature>
<keyword evidence="5 12" id="KW-0067">ATP-binding</keyword>
<keyword evidence="15" id="KW-1185">Reference proteome</keyword>
<evidence type="ECO:0000259" key="13">
    <source>
        <dbReference type="SMART" id="SM00836"/>
    </source>
</evidence>
<organism evidence="14 15">
    <name type="scientific">Huso huso</name>
    <name type="common">Beluga</name>
    <name type="synonym">Acipenser huso</name>
    <dbReference type="NCBI Taxonomy" id="61971"/>
    <lineage>
        <taxon>Eukaryota</taxon>
        <taxon>Metazoa</taxon>
        <taxon>Chordata</taxon>
        <taxon>Craniata</taxon>
        <taxon>Vertebrata</taxon>
        <taxon>Euteleostomi</taxon>
        <taxon>Actinopterygii</taxon>
        <taxon>Chondrostei</taxon>
        <taxon>Acipenseriformes</taxon>
        <taxon>Acipenseridae</taxon>
        <taxon>Huso</taxon>
    </lineage>
</organism>
<evidence type="ECO:0000256" key="10">
    <source>
        <dbReference type="ARBA" id="ARBA00049339"/>
    </source>
</evidence>
<dbReference type="PANTHER" id="PTHR11956:SF11">
    <property type="entry name" value="ARGININE--TRNA LIGASE, MITOCHONDRIAL-RELATED"/>
    <property type="match status" value="1"/>
</dbReference>
<dbReference type="SUPFAM" id="SSF52374">
    <property type="entry name" value="Nucleotidylyl transferase"/>
    <property type="match status" value="1"/>
</dbReference>
<keyword evidence="3 12" id="KW-0436">Ligase</keyword>
<evidence type="ECO:0000256" key="1">
    <source>
        <dbReference type="ARBA" id="ARBA00005594"/>
    </source>
</evidence>
<dbReference type="SUPFAM" id="SSF55190">
    <property type="entry name" value="Arginyl-tRNA synthetase (ArgRS), N-terminal 'additional' domain"/>
    <property type="match status" value="1"/>
</dbReference>
<comment type="similarity">
    <text evidence="1 12">Belongs to the class-I aminoacyl-tRNA synthetase family.</text>
</comment>
<evidence type="ECO:0000256" key="9">
    <source>
        <dbReference type="ARBA" id="ARBA00039495"/>
    </source>
</evidence>
<evidence type="ECO:0000256" key="4">
    <source>
        <dbReference type="ARBA" id="ARBA00022741"/>
    </source>
</evidence>
<dbReference type="SMART" id="SM00836">
    <property type="entry name" value="DALR_1"/>
    <property type="match status" value="1"/>
</dbReference>
<name>A0ABR0ZUC2_HUSHU</name>
<evidence type="ECO:0000256" key="12">
    <source>
        <dbReference type="RuleBase" id="RU363038"/>
    </source>
</evidence>
<protein>
    <recommendedName>
        <fullName evidence="9">Probable arginine--tRNA ligase, mitochondrial</fullName>
        <ecNumber evidence="2">6.1.1.19</ecNumber>
    </recommendedName>
    <alternativeName>
        <fullName evidence="8">Arginyl-tRNA synthetase</fullName>
    </alternativeName>
</protein>
<evidence type="ECO:0000256" key="2">
    <source>
        <dbReference type="ARBA" id="ARBA00012837"/>
    </source>
</evidence>
<dbReference type="InterPro" id="IPR014729">
    <property type="entry name" value="Rossmann-like_a/b/a_fold"/>
</dbReference>
<dbReference type="InterPro" id="IPR035684">
    <property type="entry name" value="ArgRS_core"/>
</dbReference>
<evidence type="ECO:0000256" key="11">
    <source>
        <dbReference type="ARBA" id="ARBA00049595"/>
    </source>
</evidence>
<evidence type="ECO:0000256" key="7">
    <source>
        <dbReference type="ARBA" id="ARBA00023146"/>
    </source>
</evidence>
<evidence type="ECO:0000256" key="6">
    <source>
        <dbReference type="ARBA" id="ARBA00022917"/>
    </source>
</evidence>
<keyword evidence="4 12" id="KW-0547">Nucleotide-binding</keyword>
<dbReference type="PANTHER" id="PTHR11956">
    <property type="entry name" value="ARGINYL-TRNA SYNTHETASE"/>
    <property type="match status" value="1"/>
</dbReference>
<dbReference type="InterPro" id="IPR009080">
    <property type="entry name" value="tRNAsynth_Ia_anticodon-bd"/>
</dbReference>
<dbReference type="Gene3D" id="1.10.730.10">
    <property type="entry name" value="Isoleucyl-tRNA Synthetase, Domain 1"/>
    <property type="match status" value="1"/>
</dbReference>
<proteinExistence type="inferred from homology"/>
<dbReference type="Gene3D" id="3.30.1360.70">
    <property type="entry name" value="Arginyl tRNA synthetase N-terminal domain"/>
    <property type="match status" value="1"/>
</dbReference>
<dbReference type="EMBL" id="JAHFZB010000006">
    <property type="protein sequence ID" value="KAK6488420.1"/>
    <property type="molecule type" value="Genomic_DNA"/>
</dbReference>
<evidence type="ECO:0000313" key="15">
    <source>
        <dbReference type="Proteomes" id="UP001369086"/>
    </source>
</evidence>
<dbReference type="GO" id="GO:0016874">
    <property type="term" value="F:ligase activity"/>
    <property type="evidence" value="ECO:0007669"/>
    <property type="project" value="UniProtKB-KW"/>
</dbReference>
<dbReference type="InterPro" id="IPR036695">
    <property type="entry name" value="Arg-tRNA-synth_N_sf"/>
</dbReference>
<keyword evidence="6 12" id="KW-0648">Protein biosynthesis</keyword>
<dbReference type="PROSITE" id="PS00178">
    <property type="entry name" value="AA_TRNA_LIGASE_I"/>
    <property type="match status" value="1"/>
</dbReference>
<dbReference type="InterPro" id="IPR008909">
    <property type="entry name" value="DALR_anticod-bd"/>
</dbReference>
<dbReference type="Pfam" id="PF05746">
    <property type="entry name" value="DALR_1"/>
    <property type="match status" value="1"/>
</dbReference>
<sequence>MQMACYFRRAIASQLSRVLGPPEETFITAVSAVPVSKKRQSADFRVSVSSLIENGYIESSADIQAQTADLAHQLKCDTVVDEIGVGHGTIHFKINRSLLAERVLQKVFNDGPHFGVKSELFHQRPKGRTVVEFSSPNIAKKFHVGHLRSTIIGNFIANLKEALGNSVTRINYLGDWGMQFGLLGAGFQQFGSEEQLKANPLQHLFDVYVQVNKAAEDDENVKNNAQEFFRRLENGNSQALSLWRHFREISIEEYARIYKRLGVHFGQYSGESLYRGKSQEVLNQLEAQGLLKKTERGTGVVDLSPASNMSFYVTVVRSDGTSLYITRQVKRENDKLKDIAAAIDRMNAWNFDEMIYVTDKGQQTHFQQLFQVLKVMGYQWAERCQHVPFGLVEGMKTRRGDVVFLEDVLEEARSRMLQNMSLSTTTKDLEDPEDTAEKVGISALIIQDFKGPLLSDYKFDWDRVLQSQGDTGVFLQYTHARLCSLERLCGAGGGDEKSLRAACLQDPPATAILQHLLRYDEVLYQSSKDLQPKHLVNFLLTLCHLAAVAHKTLPVKGSSSEVAQARLQLFKGTCGVLANGMRLLGITPVEKM</sequence>
<reference evidence="14 15" key="1">
    <citation type="submission" date="2021-05" db="EMBL/GenBank/DDBJ databases">
        <authorList>
            <person name="Zahm M."/>
            <person name="Klopp C."/>
            <person name="Cabau C."/>
            <person name="Kuhl H."/>
            <person name="Suciu R."/>
            <person name="Ciorpac M."/>
            <person name="Holostenco D."/>
            <person name="Gessner J."/>
            <person name="Wuertz S."/>
            <person name="Hohne C."/>
            <person name="Stock M."/>
            <person name="Gislard M."/>
            <person name="Lluch J."/>
            <person name="Milhes M."/>
            <person name="Lampietro C."/>
            <person name="Lopez Roques C."/>
            <person name="Donnadieu C."/>
            <person name="Du K."/>
            <person name="Schartl M."/>
            <person name="Guiguen Y."/>
        </authorList>
    </citation>
    <scope>NUCLEOTIDE SEQUENCE [LARGE SCALE GENOMIC DNA]</scope>
    <source>
        <strain evidence="14">Hh-F2</strain>
        <tissue evidence="14">Blood</tissue>
    </source>
</reference>
<dbReference type="InterPro" id="IPR001278">
    <property type="entry name" value="Arg-tRNA-ligase"/>
</dbReference>
<evidence type="ECO:0000313" key="14">
    <source>
        <dbReference type="EMBL" id="KAK6488420.1"/>
    </source>
</evidence>
<dbReference type="InterPro" id="IPR001412">
    <property type="entry name" value="aa-tRNA-synth_I_CS"/>
</dbReference>
<gene>
    <name evidence="14" type="ORF">HHUSO_G7253</name>
</gene>
<comment type="function">
    <text evidence="11">Catalyzes the attachment of arginine to tRNA(Arg) in a two-step reaction: arginine is first activated by ATP to form Arg-AMP and then transferred to the acceptor end of tRNA(Arg).</text>
</comment>
<evidence type="ECO:0000256" key="3">
    <source>
        <dbReference type="ARBA" id="ARBA00022598"/>
    </source>
</evidence>
<dbReference type="PRINTS" id="PR01038">
    <property type="entry name" value="TRNASYNTHARG"/>
</dbReference>
<dbReference type="EC" id="6.1.1.19" evidence="2"/>
<keyword evidence="7 12" id="KW-0030">Aminoacyl-tRNA synthetase</keyword>
<evidence type="ECO:0000256" key="5">
    <source>
        <dbReference type="ARBA" id="ARBA00022840"/>
    </source>
</evidence>
<comment type="caution">
    <text evidence="14">The sequence shown here is derived from an EMBL/GenBank/DDBJ whole genome shotgun (WGS) entry which is preliminary data.</text>
</comment>
<dbReference type="CDD" id="cd00671">
    <property type="entry name" value="ArgRS_core"/>
    <property type="match status" value="1"/>
</dbReference>
<dbReference type="NCBIfam" id="TIGR00456">
    <property type="entry name" value="argS"/>
    <property type="match status" value="1"/>
</dbReference>
<evidence type="ECO:0000256" key="8">
    <source>
        <dbReference type="ARBA" id="ARBA00033033"/>
    </source>
</evidence>
<dbReference type="Gene3D" id="3.40.50.620">
    <property type="entry name" value="HUPs"/>
    <property type="match status" value="1"/>
</dbReference>
<dbReference type="Proteomes" id="UP001369086">
    <property type="component" value="Unassembled WGS sequence"/>
</dbReference>
<accession>A0ABR0ZUC2</accession>
<dbReference type="Pfam" id="PF00750">
    <property type="entry name" value="tRNA-synt_1d"/>
    <property type="match status" value="1"/>
</dbReference>
<dbReference type="SUPFAM" id="SSF47323">
    <property type="entry name" value="Anticodon-binding domain of a subclass of class I aminoacyl-tRNA synthetases"/>
    <property type="match status" value="1"/>
</dbReference>
<comment type="catalytic activity">
    <reaction evidence="10">
        <text>tRNA(Arg) + L-arginine + ATP = L-arginyl-tRNA(Arg) + AMP + diphosphate</text>
        <dbReference type="Rhea" id="RHEA:20301"/>
        <dbReference type="Rhea" id="RHEA-COMP:9658"/>
        <dbReference type="Rhea" id="RHEA-COMP:9673"/>
        <dbReference type="ChEBI" id="CHEBI:30616"/>
        <dbReference type="ChEBI" id="CHEBI:32682"/>
        <dbReference type="ChEBI" id="CHEBI:33019"/>
        <dbReference type="ChEBI" id="CHEBI:78442"/>
        <dbReference type="ChEBI" id="CHEBI:78513"/>
        <dbReference type="ChEBI" id="CHEBI:456215"/>
        <dbReference type="EC" id="6.1.1.19"/>
    </reaction>
</comment>